<feature type="transmembrane region" description="Helical" evidence="14">
    <location>
        <begin position="501"/>
        <end position="528"/>
    </location>
</feature>
<evidence type="ECO:0000256" key="10">
    <source>
        <dbReference type="ARBA" id="ARBA00023316"/>
    </source>
</evidence>
<keyword evidence="5" id="KW-0808">Transferase</keyword>
<dbReference type="EC" id="2.4.1.16" evidence="2"/>
<dbReference type="InterPro" id="IPR004835">
    <property type="entry name" value="Chitin_synth"/>
</dbReference>
<evidence type="ECO:0000256" key="14">
    <source>
        <dbReference type="SAM" id="Phobius"/>
    </source>
</evidence>
<feature type="transmembrane region" description="Helical" evidence="14">
    <location>
        <begin position="850"/>
        <end position="871"/>
    </location>
</feature>
<dbReference type="CDD" id="cd04190">
    <property type="entry name" value="Chitin_synth_C"/>
    <property type="match status" value="1"/>
</dbReference>
<keyword evidence="9 13" id="KW-0472">Membrane</keyword>
<evidence type="ECO:0000313" key="18">
    <source>
        <dbReference type="Proteomes" id="UP000650833"/>
    </source>
</evidence>
<dbReference type="PROSITE" id="PS51371">
    <property type="entry name" value="CBS"/>
    <property type="match status" value="1"/>
</dbReference>
<keyword evidence="7" id="KW-0677">Repeat</keyword>
<dbReference type="InterPro" id="IPR044751">
    <property type="entry name" value="Ion_transp-like_CBS"/>
</dbReference>
<reference evidence="17" key="1">
    <citation type="submission" date="2020-12" db="EMBL/GenBank/DDBJ databases">
        <title>Metabolic potential, ecology and presence of endohyphal bacteria is reflected in genomic diversity of Mucoromycotina.</title>
        <authorList>
            <person name="Muszewska A."/>
            <person name="Okrasinska A."/>
            <person name="Steczkiewicz K."/>
            <person name="Drgas O."/>
            <person name="Orlowska M."/>
            <person name="Perlinska-Lenart U."/>
            <person name="Aleksandrzak-Piekarczyk T."/>
            <person name="Szatraj K."/>
            <person name="Zielenkiewicz U."/>
            <person name="Pilsyk S."/>
            <person name="Malc E."/>
            <person name="Mieczkowski P."/>
            <person name="Kruszewska J.S."/>
            <person name="Biernat P."/>
            <person name="Pawlowska J."/>
        </authorList>
    </citation>
    <scope>NUCLEOTIDE SEQUENCE</scope>
    <source>
        <strain evidence="17">CBS 226.32</strain>
    </source>
</reference>
<dbReference type="AlphaFoldDB" id="A0A8H7QTA6"/>
<dbReference type="OrthoDB" id="26569at2759"/>
<organism evidence="17 18">
    <name type="scientific">Mucor plumbeus</name>
    <dbReference type="NCBI Taxonomy" id="97098"/>
    <lineage>
        <taxon>Eukaryota</taxon>
        <taxon>Fungi</taxon>
        <taxon>Fungi incertae sedis</taxon>
        <taxon>Mucoromycota</taxon>
        <taxon>Mucoromycotina</taxon>
        <taxon>Mucoromycetes</taxon>
        <taxon>Mucorales</taxon>
        <taxon>Mucorineae</taxon>
        <taxon>Mucoraceae</taxon>
        <taxon>Mucor</taxon>
    </lineage>
</organism>
<dbReference type="InterPro" id="IPR013616">
    <property type="entry name" value="Chitin_synth_N"/>
</dbReference>
<dbReference type="PROSITE" id="PS51846">
    <property type="entry name" value="CNNM"/>
    <property type="match status" value="1"/>
</dbReference>
<evidence type="ECO:0000256" key="8">
    <source>
        <dbReference type="ARBA" id="ARBA00022989"/>
    </source>
</evidence>
<evidence type="ECO:0000256" key="1">
    <source>
        <dbReference type="ARBA" id="ARBA00004651"/>
    </source>
</evidence>
<dbReference type="GO" id="GO:0006031">
    <property type="term" value="P:chitin biosynthetic process"/>
    <property type="evidence" value="ECO:0007669"/>
    <property type="project" value="TreeGrafter"/>
</dbReference>
<evidence type="ECO:0000256" key="11">
    <source>
        <dbReference type="ARBA" id="ARBA00024009"/>
    </source>
</evidence>
<evidence type="ECO:0000256" key="6">
    <source>
        <dbReference type="ARBA" id="ARBA00022692"/>
    </source>
</evidence>
<keyword evidence="8 13" id="KW-1133">Transmembrane helix</keyword>
<feature type="domain" description="CBS" evidence="15">
    <location>
        <begin position="1054"/>
        <end position="1119"/>
    </location>
</feature>
<dbReference type="Pfam" id="PF01644">
    <property type="entry name" value="Chitin_synth_1"/>
    <property type="match status" value="1"/>
</dbReference>
<dbReference type="FunFam" id="3.10.580.10:FF:000006">
    <property type="entry name" value="DUF21 and CBS domain protein"/>
    <property type="match status" value="1"/>
</dbReference>
<feature type="transmembrane region" description="Helical" evidence="14">
    <location>
        <begin position="791"/>
        <end position="818"/>
    </location>
</feature>
<feature type="transmembrane region" description="Helical" evidence="14">
    <location>
        <begin position="580"/>
        <end position="608"/>
    </location>
</feature>
<feature type="transmembrane region" description="Helical" evidence="14">
    <location>
        <begin position="628"/>
        <end position="647"/>
    </location>
</feature>
<dbReference type="PANTHER" id="PTHR22914:SF9">
    <property type="entry name" value="CHITIN SYNTHASE 1"/>
    <property type="match status" value="1"/>
</dbReference>
<keyword evidence="3" id="KW-1003">Cell membrane</keyword>
<dbReference type="GO" id="GO:0004100">
    <property type="term" value="F:chitin synthase activity"/>
    <property type="evidence" value="ECO:0007669"/>
    <property type="project" value="UniProtKB-EC"/>
</dbReference>
<dbReference type="GO" id="GO:0010960">
    <property type="term" value="P:magnesium ion homeostasis"/>
    <property type="evidence" value="ECO:0007669"/>
    <property type="project" value="UniProtKB-ARBA"/>
</dbReference>
<evidence type="ECO:0000259" key="15">
    <source>
        <dbReference type="PROSITE" id="PS51371"/>
    </source>
</evidence>
<keyword evidence="12" id="KW-0129">CBS domain</keyword>
<feature type="transmembrane region" description="Helical" evidence="14">
    <location>
        <begin position="758"/>
        <end position="779"/>
    </location>
</feature>
<dbReference type="Proteomes" id="UP000650833">
    <property type="component" value="Unassembled WGS sequence"/>
</dbReference>
<dbReference type="GO" id="GO:0030428">
    <property type="term" value="C:cell septum"/>
    <property type="evidence" value="ECO:0007669"/>
    <property type="project" value="TreeGrafter"/>
</dbReference>
<comment type="subcellular location">
    <subcellularLocation>
        <location evidence="1">Cell membrane</location>
        <topology evidence="1">Multi-pass membrane protein</topology>
    </subcellularLocation>
</comment>
<feature type="transmembrane region" description="Helical" evidence="14">
    <location>
        <begin position="548"/>
        <end position="568"/>
    </location>
</feature>
<keyword evidence="4" id="KW-0328">Glycosyltransferase</keyword>
<evidence type="ECO:0000259" key="16">
    <source>
        <dbReference type="PROSITE" id="PS51846"/>
    </source>
</evidence>
<dbReference type="InterPro" id="IPR002550">
    <property type="entry name" value="CNNM"/>
</dbReference>
<evidence type="ECO:0000256" key="3">
    <source>
        <dbReference type="ARBA" id="ARBA00022475"/>
    </source>
</evidence>
<protein>
    <recommendedName>
        <fullName evidence="2">chitin synthase</fullName>
        <ecNumber evidence="2">2.4.1.16</ecNumber>
    </recommendedName>
</protein>
<comment type="caution">
    <text evidence="17">The sequence shown here is derived from an EMBL/GenBank/DDBJ whole genome shotgun (WGS) entry which is preliminary data.</text>
</comment>
<dbReference type="Gene3D" id="3.10.580.10">
    <property type="entry name" value="CBS-domain"/>
    <property type="match status" value="1"/>
</dbReference>
<dbReference type="Pfam" id="PF08407">
    <property type="entry name" value="Chitin_synth_1N"/>
    <property type="match status" value="1"/>
</dbReference>
<dbReference type="InterPro" id="IPR000644">
    <property type="entry name" value="CBS_dom"/>
</dbReference>
<sequence length="1166" mass="131870">MEGSPYYPPQLHRQQQMPPVIPSHYMMSSSSPHLLMSPPPLNHNSFPSSSSHSSQNYIYPPSFYQHAQQPFSPHAPHQIRQVRRYKTIKRLVQIPQGKLVLNCPVPIQYLERVPLRDPKEFNMMRYTAITCDANEFHQKNYTLRQEIMNRETEIAICITMYNEDEILLSRTLHGIMKNLTQLTKRYRSPIWGEHTWQKVVICIIADGREKIHPRVLDMLSVLGVYQEGIAKSTINEKPVHAHLYEYTSQLSLTPDLTYKGAINDIVPAQIIFCLKEKNQRKINSHRWFFQAICPVLQPNVCILMDVGTRPGPHSIYKLWLPFEKHRDIGGACGEVRAMTGKGGIYLLNPLVAAQNFEYKISNILDKPLESVLGYIQVLPGAFSAYRYLAIQNDMTGEGPLKKYFLGDTSSGNVSEGIFEANMYLAEDRILCYELVAKAQSQWRLHYVSGAYGETDVPFSIAEFISQRRRWLNGSFFAGVYSLVHWGKILETNHTAGRKFLLIIELIYLCINWLFSWFALGNFFLSFYILTGSLAVMEQPPFSSEIADIVHTVLTYIYAVLIICLFLISMGNRPQGSQGSYGLIMIFFSLLMIYVIFSSVWIVYIGISTELSKPQDVSSLLSNGPFRDIIISMASTFGVFVLSGIIFFDPWHMLTSFIQYFLLTPAYINILNTYAFCNTHDVSWGTKDIFENIPYLGHVETKADETTAEIVLPEQKDVGYLYEESFKNLQKKESKKSKKFVDPKTRQEDYYRNFRTRLVVCWIFTNLILVIVICTMNNLGRLGSFDDRTNSYMSFILWSVTGLSVFRFIGCLTIGLMGLDQTNLHVLIESGSPSEKENAKKVLALLERGKHWVLVTLLLSNVIVNETLPILLDGVLGGGWQAVVISTALIVIFGEVIPQSICVRHGLAIGAKTAWAVLILMYIMYPIAYPTALLLDFFLGESHGTVYKKAGLKSLVSLHQAVHASDVDALTSDEVTIIGAVLDLKSKPVSFIMTPMNDVFTLSTEDILNEELVDKILTAGYSRIPVHTPEDKENFIGMLLTKRLITYDPEDALPMKQLPLSTLPETGPDTSCLDILNFFQEGKSHMAIVSSDPGGSSGALGVITLEDVIEELIGEEIIDETDVYVDVRNKIRVVRRQMISKRNTHLTARKKGTTNKIFPEKPSYGAI</sequence>
<feature type="transmembrane region" description="Helical" evidence="14">
    <location>
        <begin position="877"/>
        <end position="896"/>
    </location>
</feature>
<dbReference type="Pfam" id="PF01595">
    <property type="entry name" value="CNNM"/>
    <property type="match status" value="1"/>
</dbReference>
<evidence type="ECO:0000256" key="7">
    <source>
        <dbReference type="ARBA" id="ARBA00022737"/>
    </source>
</evidence>
<keyword evidence="6 13" id="KW-0812">Transmembrane</keyword>
<dbReference type="GO" id="GO:0005886">
    <property type="term" value="C:plasma membrane"/>
    <property type="evidence" value="ECO:0007669"/>
    <property type="project" value="UniProtKB-SubCell"/>
</dbReference>
<feature type="domain" description="CNNM transmembrane" evidence="16">
    <location>
        <begin position="782"/>
        <end position="973"/>
    </location>
</feature>
<feature type="transmembrane region" description="Helical" evidence="14">
    <location>
        <begin position="908"/>
        <end position="927"/>
    </location>
</feature>
<keyword evidence="18" id="KW-1185">Reference proteome</keyword>
<dbReference type="InterPro" id="IPR046342">
    <property type="entry name" value="CBS_dom_sf"/>
</dbReference>
<evidence type="ECO:0000313" key="17">
    <source>
        <dbReference type="EMBL" id="KAG2197370.1"/>
    </source>
</evidence>
<evidence type="ECO:0000256" key="4">
    <source>
        <dbReference type="ARBA" id="ARBA00022676"/>
    </source>
</evidence>
<dbReference type="SUPFAM" id="SSF53448">
    <property type="entry name" value="Nucleotide-diphospho-sugar transferases"/>
    <property type="match status" value="1"/>
</dbReference>
<evidence type="ECO:0000256" key="2">
    <source>
        <dbReference type="ARBA" id="ARBA00012543"/>
    </source>
</evidence>
<evidence type="ECO:0000256" key="5">
    <source>
        <dbReference type="ARBA" id="ARBA00022679"/>
    </source>
</evidence>
<dbReference type="InterPro" id="IPR029044">
    <property type="entry name" value="Nucleotide-diphossugar_trans"/>
</dbReference>
<dbReference type="CDD" id="cd04590">
    <property type="entry name" value="CBS_pair_CorC_HlyC_assoc"/>
    <property type="match status" value="1"/>
</dbReference>
<dbReference type="PANTHER" id="PTHR22914">
    <property type="entry name" value="CHITIN SYNTHASE"/>
    <property type="match status" value="1"/>
</dbReference>
<dbReference type="SUPFAM" id="SSF54631">
    <property type="entry name" value="CBS-domain pair"/>
    <property type="match status" value="1"/>
</dbReference>
<gene>
    <name evidence="17" type="ORF">INT46_008367</name>
</gene>
<keyword evidence="10" id="KW-0961">Cell wall biogenesis/degradation</keyword>
<dbReference type="GO" id="GO:0071555">
    <property type="term" value="P:cell wall organization"/>
    <property type="evidence" value="ECO:0007669"/>
    <property type="project" value="UniProtKB-KW"/>
</dbReference>
<dbReference type="EMBL" id="JAEPRC010000431">
    <property type="protein sequence ID" value="KAG2197370.1"/>
    <property type="molecule type" value="Genomic_DNA"/>
</dbReference>
<evidence type="ECO:0000256" key="9">
    <source>
        <dbReference type="ARBA" id="ARBA00023136"/>
    </source>
</evidence>
<name>A0A8H7QTA6_9FUNG</name>
<evidence type="ECO:0000256" key="12">
    <source>
        <dbReference type="PROSITE-ProRule" id="PRU00703"/>
    </source>
</evidence>
<accession>A0A8H7QTA6</accession>
<comment type="function">
    <text evidence="11">Polymerizes chitin, a structural polymer of the cell wall and septum, by transferring the sugar moiety of UDP-GlcNAc to the non-reducing end of the growing chitin polymer.</text>
</comment>
<proteinExistence type="predicted"/>
<evidence type="ECO:0000256" key="13">
    <source>
        <dbReference type="PROSITE-ProRule" id="PRU01193"/>
    </source>
</evidence>